<gene>
    <name evidence="1" type="ORF">EXN66_Car011185</name>
</gene>
<evidence type="ECO:0000313" key="2">
    <source>
        <dbReference type="Proteomes" id="UP000503349"/>
    </source>
</evidence>
<dbReference type="Proteomes" id="UP000503349">
    <property type="component" value="Chromosome 11"/>
</dbReference>
<organism evidence="1 2">
    <name type="scientific">Channa argus</name>
    <name type="common">Northern snakehead</name>
    <name type="synonym">Ophicephalus argus</name>
    <dbReference type="NCBI Taxonomy" id="215402"/>
    <lineage>
        <taxon>Eukaryota</taxon>
        <taxon>Metazoa</taxon>
        <taxon>Chordata</taxon>
        <taxon>Craniata</taxon>
        <taxon>Vertebrata</taxon>
        <taxon>Euteleostomi</taxon>
        <taxon>Actinopterygii</taxon>
        <taxon>Neopterygii</taxon>
        <taxon>Teleostei</taxon>
        <taxon>Neoteleostei</taxon>
        <taxon>Acanthomorphata</taxon>
        <taxon>Anabantaria</taxon>
        <taxon>Anabantiformes</taxon>
        <taxon>Channoidei</taxon>
        <taxon>Channidae</taxon>
        <taxon>Channa</taxon>
    </lineage>
</organism>
<dbReference type="EMBL" id="CM015722">
    <property type="protein sequence ID" value="KAF3695509.1"/>
    <property type="molecule type" value="Genomic_DNA"/>
</dbReference>
<protein>
    <submittedName>
        <fullName evidence="1">Uncharacterized protein</fullName>
    </submittedName>
</protein>
<sequence>MGPSFRSYLEHRTTTKETLPVRNDTNITVYPSVVTHLTSEAKVQHWLQSTISGTAEDSLSLSRMLQIGPMPAVSSCLDPGLLVEGLVLILYGKDYLFKLTWQPFSKSSHNFHNSTNV</sequence>
<accession>A0A6G1PZ62</accession>
<name>A0A6G1PZ62_CHAAH</name>
<dbReference type="AlphaFoldDB" id="A0A6G1PZ62"/>
<reference evidence="2" key="2">
    <citation type="submission" date="2019-02" db="EMBL/GenBank/DDBJ databases">
        <title>Opniocepnalus argus Var Kimnra genome.</title>
        <authorList>
            <person name="Zhou C."/>
            <person name="Xiao S."/>
        </authorList>
    </citation>
    <scope>NUCLEOTIDE SEQUENCE [LARGE SCALE GENOMIC DNA]</scope>
</reference>
<proteinExistence type="predicted"/>
<reference evidence="1 2" key="1">
    <citation type="submission" date="2019-02" db="EMBL/GenBank/DDBJ databases">
        <title>Opniocepnalus argus genome.</title>
        <authorList>
            <person name="Zhou C."/>
            <person name="Xiao S."/>
        </authorList>
    </citation>
    <scope>NUCLEOTIDE SEQUENCE [LARGE SCALE GENOMIC DNA]</scope>
    <source>
        <strain evidence="1">OARG1902GOOAL</strain>
        <tissue evidence="1">Muscle</tissue>
    </source>
</reference>
<keyword evidence="2" id="KW-1185">Reference proteome</keyword>
<evidence type="ECO:0000313" key="1">
    <source>
        <dbReference type="EMBL" id="KAF3695509.1"/>
    </source>
</evidence>